<name>A0ABU7JV48_9NOCA</name>
<dbReference type="InterPro" id="IPR052336">
    <property type="entry name" value="MlaD_Phospholipid_Transporter"/>
</dbReference>
<protein>
    <submittedName>
        <fullName evidence="3">MlaD family protein</fullName>
    </submittedName>
</protein>
<dbReference type="PROSITE" id="PS51257">
    <property type="entry name" value="PROKAR_LIPOPROTEIN"/>
    <property type="match status" value="1"/>
</dbReference>
<dbReference type="EMBL" id="JAUZMZ010000106">
    <property type="protein sequence ID" value="MEE2033896.1"/>
    <property type="molecule type" value="Genomic_DNA"/>
</dbReference>
<sequence length="372" mass="38340">MSRWTGRAVVVAWATVAAVSTAACSVGLEELPLPAPGLGGASYTLTATFDNALNLPTKAKVKLAGADIGEVESMAVRDYQAVVTMRIAAGVVVPVGAGAELRSATPLGDVFVALQPPARDEADPERPEALADGDNIPASSTSAAATIEELLSTASVLVNGGALRNLTKIANGLGAAVDGRGDRIAGLLDESARLVGLLGERSEAVEQSLVQTDRLIATLSERKATLHEVVSAAGPALDVIASDTAQVVDLIDQVDRISRQLGRFPAVDGTDTRGMVADINRIAAELNNAATAPEADLEAVNSLIAPIMKVTNGTSAHVDADWEQLILGATPSPGHPGDPGSRQPETVDWENMVGALTYTLLRLQTRVTGAGR</sequence>
<gene>
    <name evidence="3" type="ORF">Q8814_17515</name>
</gene>
<organism evidence="3 4">
    <name type="scientific">Rhodococcus chondri</name>
    <dbReference type="NCBI Taxonomy" id="3065941"/>
    <lineage>
        <taxon>Bacteria</taxon>
        <taxon>Bacillati</taxon>
        <taxon>Actinomycetota</taxon>
        <taxon>Actinomycetes</taxon>
        <taxon>Mycobacteriales</taxon>
        <taxon>Nocardiaceae</taxon>
        <taxon>Rhodococcus</taxon>
    </lineage>
</organism>
<accession>A0ABU7JV48</accession>
<evidence type="ECO:0000313" key="3">
    <source>
        <dbReference type="EMBL" id="MEE2033896.1"/>
    </source>
</evidence>
<dbReference type="RefSeq" id="WP_330153288.1">
    <property type="nucleotide sequence ID" value="NZ_JAUZMZ010000106.1"/>
</dbReference>
<dbReference type="PANTHER" id="PTHR33371:SF15">
    <property type="entry name" value="LIPOPROTEIN LPRN"/>
    <property type="match status" value="1"/>
</dbReference>
<comment type="caution">
    <text evidence="3">The sequence shown here is derived from an EMBL/GenBank/DDBJ whole genome shotgun (WGS) entry which is preliminary data.</text>
</comment>
<keyword evidence="1" id="KW-0732">Signal</keyword>
<evidence type="ECO:0000259" key="2">
    <source>
        <dbReference type="Pfam" id="PF02470"/>
    </source>
</evidence>
<feature type="chain" id="PRO_5046866805" evidence="1">
    <location>
        <begin position="23"/>
        <end position="372"/>
    </location>
</feature>
<feature type="signal peptide" evidence="1">
    <location>
        <begin position="1"/>
        <end position="22"/>
    </location>
</feature>
<dbReference type="InterPro" id="IPR003399">
    <property type="entry name" value="Mce/MlaD"/>
</dbReference>
<dbReference type="Pfam" id="PF02470">
    <property type="entry name" value="MlaD"/>
    <property type="match status" value="1"/>
</dbReference>
<dbReference type="Proteomes" id="UP001331936">
    <property type="component" value="Unassembled WGS sequence"/>
</dbReference>
<reference evidence="3 4" key="1">
    <citation type="submission" date="2023-08" db="EMBL/GenBank/DDBJ databases">
        <authorList>
            <person name="Girao M."/>
            <person name="Carvalho M.F."/>
        </authorList>
    </citation>
    <scope>NUCLEOTIDE SEQUENCE [LARGE SCALE GENOMIC DNA]</scope>
    <source>
        <strain evidence="3 4">CC-R104</strain>
    </source>
</reference>
<proteinExistence type="predicted"/>
<dbReference type="PANTHER" id="PTHR33371">
    <property type="entry name" value="INTERMEMBRANE PHOSPHOLIPID TRANSPORT SYSTEM BINDING PROTEIN MLAD-RELATED"/>
    <property type="match status" value="1"/>
</dbReference>
<keyword evidence="4" id="KW-1185">Reference proteome</keyword>
<feature type="domain" description="Mce/MlaD" evidence="2">
    <location>
        <begin position="42"/>
        <end position="117"/>
    </location>
</feature>
<evidence type="ECO:0000256" key="1">
    <source>
        <dbReference type="SAM" id="SignalP"/>
    </source>
</evidence>
<evidence type="ECO:0000313" key="4">
    <source>
        <dbReference type="Proteomes" id="UP001331936"/>
    </source>
</evidence>